<dbReference type="RefSeq" id="XP_007920740.1">
    <property type="nucleotide sequence ID" value="XM_007922549.1"/>
</dbReference>
<dbReference type="Gene3D" id="3.40.50.300">
    <property type="entry name" value="P-loop containing nucleotide triphosphate hydrolases"/>
    <property type="match status" value="1"/>
</dbReference>
<dbReference type="AlphaFoldDB" id="N1Q6X6"/>
<sequence>MATPTPAEPILASNLYTLETANQTPPPEVLPNQWQPPLKTSSLTNDFNFNFTSNSLNYITTPSRPETQDLLQTLLTTHLLSSKTSTATVIDSTLDFDVRKLHNTLKAQIKTSLQLPTSSHHHHSEEDTTLQHLSRVKISKIFDLKGLIETISEVQAEDSHKHDFLLLIITNLTNNLLLSPSYVQTQATFTSLMRLLDHLCKTRNLCVVVFGDGRRANKKKVEEEEERLSMFESCGMSEVLGGGCGVGGLVDGHLYLHKVLRRRRKRETGGGDGHALVLEVVQDRYGDGYGQWVALEYDSEGRLKGIS</sequence>
<dbReference type="KEGG" id="pfj:MYCFIDRAFT_169070"/>
<dbReference type="VEuPathDB" id="FungiDB:MYCFIDRAFT_169070"/>
<evidence type="ECO:0000313" key="1">
    <source>
        <dbReference type="EMBL" id="EME87211.1"/>
    </source>
</evidence>
<gene>
    <name evidence="1" type="ORF">MYCFIDRAFT_169070</name>
</gene>
<dbReference type="GeneID" id="19332309"/>
<name>N1Q6X6_PSEFD</name>
<dbReference type="eggNOG" id="ENOG502SGEW">
    <property type="taxonomic scope" value="Eukaryota"/>
</dbReference>
<dbReference type="OrthoDB" id="336321at2759"/>
<organism evidence="1 2">
    <name type="scientific">Pseudocercospora fijiensis (strain CIRAD86)</name>
    <name type="common">Black leaf streak disease fungus</name>
    <name type="synonym">Mycosphaerella fijiensis</name>
    <dbReference type="NCBI Taxonomy" id="383855"/>
    <lineage>
        <taxon>Eukaryota</taxon>
        <taxon>Fungi</taxon>
        <taxon>Dikarya</taxon>
        <taxon>Ascomycota</taxon>
        <taxon>Pezizomycotina</taxon>
        <taxon>Dothideomycetes</taxon>
        <taxon>Dothideomycetidae</taxon>
        <taxon>Mycosphaerellales</taxon>
        <taxon>Mycosphaerellaceae</taxon>
        <taxon>Pseudocercospora</taxon>
    </lineage>
</organism>
<evidence type="ECO:0008006" key="3">
    <source>
        <dbReference type="Google" id="ProtNLM"/>
    </source>
</evidence>
<reference evidence="1 2" key="1">
    <citation type="journal article" date="2012" name="PLoS Pathog.">
        <title>Diverse lifestyles and strategies of plant pathogenesis encoded in the genomes of eighteen Dothideomycetes fungi.</title>
        <authorList>
            <person name="Ohm R.A."/>
            <person name="Feau N."/>
            <person name="Henrissat B."/>
            <person name="Schoch C.L."/>
            <person name="Horwitz B.A."/>
            <person name="Barry K.W."/>
            <person name="Condon B.J."/>
            <person name="Copeland A.C."/>
            <person name="Dhillon B."/>
            <person name="Glaser F."/>
            <person name="Hesse C.N."/>
            <person name="Kosti I."/>
            <person name="LaButti K."/>
            <person name="Lindquist E.A."/>
            <person name="Lucas S."/>
            <person name="Salamov A.A."/>
            <person name="Bradshaw R.E."/>
            <person name="Ciuffetti L."/>
            <person name="Hamelin R.C."/>
            <person name="Kema G.H.J."/>
            <person name="Lawrence C."/>
            <person name="Scott J.A."/>
            <person name="Spatafora J.W."/>
            <person name="Turgeon B.G."/>
            <person name="de Wit P.J.G.M."/>
            <person name="Zhong S."/>
            <person name="Goodwin S.B."/>
            <person name="Grigoriev I.V."/>
        </authorList>
    </citation>
    <scope>NUCLEOTIDE SEQUENCE [LARGE SCALE GENOMIC DNA]</scope>
    <source>
        <strain evidence="1 2">CIRAD86</strain>
    </source>
</reference>
<dbReference type="STRING" id="383855.N1Q6X6"/>
<dbReference type="HOGENOM" id="CLU_906496_0_0_1"/>
<dbReference type="EMBL" id="KB446555">
    <property type="protein sequence ID" value="EME87211.1"/>
    <property type="molecule type" value="Genomic_DNA"/>
</dbReference>
<dbReference type="InterPro" id="IPR027417">
    <property type="entry name" value="P-loop_NTPase"/>
</dbReference>
<protein>
    <recommendedName>
        <fullName evidence="3">DNA recombination and repair protein Rad51-like C-terminal domain-containing protein</fullName>
    </recommendedName>
</protein>
<proteinExistence type="predicted"/>
<keyword evidence="2" id="KW-1185">Reference proteome</keyword>
<accession>N1Q6X6</accession>
<evidence type="ECO:0000313" key="2">
    <source>
        <dbReference type="Proteomes" id="UP000016932"/>
    </source>
</evidence>
<dbReference type="Proteomes" id="UP000016932">
    <property type="component" value="Unassembled WGS sequence"/>
</dbReference>